<reference evidence="2 3" key="1">
    <citation type="submission" date="2024-10" db="EMBL/GenBank/DDBJ databases">
        <title>Updated reference genomes for cyclostephanoid diatoms.</title>
        <authorList>
            <person name="Roberts W.R."/>
            <person name="Alverson A.J."/>
        </authorList>
    </citation>
    <scope>NUCLEOTIDE SEQUENCE [LARGE SCALE GENOMIC DNA]</scope>
    <source>
        <strain evidence="2 3">AJA228-03</strain>
    </source>
</reference>
<sequence length="146" mass="16221">MNFGAWGPRFKRVDGDPDSNWFNLPSLWTGGYSANSNDRPARGVSENKVNIVRAYSVYLRRYGLAYFLLLLSAQLLTRTLSAKRVCSSKWLAYGVLIFSLAMLKPLSAFATMLAERSRVVWLEKDGALKLAVVVAASVTLSTLLLK</sequence>
<proteinExistence type="predicted"/>
<accession>A0ABD3RCQ2</accession>
<keyword evidence="3" id="KW-1185">Reference proteome</keyword>
<feature type="transmembrane region" description="Helical" evidence="1">
    <location>
        <begin position="62"/>
        <end position="78"/>
    </location>
</feature>
<evidence type="ECO:0000256" key="1">
    <source>
        <dbReference type="SAM" id="Phobius"/>
    </source>
</evidence>
<keyword evidence="1" id="KW-0812">Transmembrane</keyword>
<feature type="transmembrane region" description="Helical" evidence="1">
    <location>
        <begin position="90"/>
        <end position="114"/>
    </location>
</feature>
<dbReference type="AlphaFoldDB" id="A0ABD3RCQ2"/>
<feature type="transmembrane region" description="Helical" evidence="1">
    <location>
        <begin position="126"/>
        <end position="145"/>
    </location>
</feature>
<dbReference type="Proteomes" id="UP001530377">
    <property type="component" value="Unassembled WGS sequence"/>
</dbReference>
<protein>
    <submittedName>
        <fullName evidence="2">Uncharacterized protein</fullName>
    </submittedName>
</protein>
<name>A0ABD3RCQ2_9STRA</name>
<organism evidence="2 3">
    <name type="scientific">Cyclostephanos tholiformis</name>
    <dbReference type="NCBI Taxonomy" id="382380"/>
    <lineage>
        <taxon>Eukaryota</taxon>
        <taxon>Sar</taxon>
        <taxon>Stramenopiles</taxon>
        <taxon>Ochrophyta</taxon>
        <taxon>Bacillariophyta</taxon>
        <taxon>Coscinodiscophyceae</taxon>
        <taxon>Thalassiosirophycidae</taxon>
        <taxon>Stephanodiscales</taxon>
        <taxon>Stephanodiscaceae</taxon>
        <taxon>Cyclostephanos</taxon>
    </lineage>
</organism>
<comment type="caution">
    <text evidence="2">The sequence shown here is derived from an EMBL/GenBank/DDBJ whole genome shotgun (WGS) entry which is preliminary data.</text>
</comment>
<evidence type="ECO:0000313" key="3">
    <source>
        <dbReference type="Proteomes" id="UP001530377"/>
    </source>
</evidence>
<keyword evidence="1" id="KW-1133">Transmembrane helix</keyword>
<keyword evidence="1" id="KW-0472">Membrane</keyword>
<gene>
    <name evidence="2" type="ORF">ACHAXA_001593</name>
</gene>
<dbReference type="EMBL" id="JALLPB020000304">
    <property type="protein sequence ID" value="KAL3810768.1"/>
    <property type="molecule type" value="Genomic_DNA"/>
</dbReference>
<evidence type="ECO:0000313" key="2">
    <source>
        <dbReference type="EMBL" id="KAL3810768.1"/>
    </source>
</evidence>